<dbReference type="AlphaFoldDB" id="A0A8C4QVT2"/>
<dbReference type="GO" id="GO:0005615">
    <property type="term" value="C:extracellular space"/>
    <property type="evidence" value="ECO:0007669"/>
    <property type="project" value="TreeGrafter"/>
</dbReference>
<accession>A0A8C4QVT2</accession>
<dbReference type="GO" id="GO:0016971">
    <property type="term" value="F:flavin-dependent sulfhydryl oxidase activity"/>
    <property type="evidence" value="ECO:0007669"/>
    <property type="project" value="InterPro"/>
</dbReference>
<keyword evidence="5 7" id="KW-0560">Oxidoreductase</keyword>
<dbReference type="Pfam" id="PF18108">
    <property type="entry name" value="QSOX_Trx1"/>
    <property type="match status" value="1"/>
</dbReference>
<dbReference type="InterPro" id="IPR040986">
    <property type="entry name" value="QSOX_FAD-bd_dom"/>
</dbReference>
<dbReference type="Ensembl" id="ENSEBUT00000021818.1">
    <property type="protein sequence ID" value="ENSEBUP00000021241.1"/>
    <property type="gene ID" value="ENSEBUG00000013132.1"/>
</dbReference>
<dbReference type="PROSITE" id="PS51324">
    <property type="entry name" value="ERV_ALR"/>
    <property type="match status" value="1"/>
</dbReference>
<evidence type="ECO:0000256" key="4">
    <source>
        <dbReference type="ARBA" id="ARBA00022827"/>
    </source>
</evidence>
<dbReference type="GO" id="GO:0003756">
    <property type="term" value="F:protein disulfide isomerase activity"/>
    <property type="evidence" value="ECO:0007669"/>
    <property type="project" value="TreeGrafter"/>
</dbReference>
<dbReference type="Pfam" id="PF04777">
    <property type="entry name" value="Evr1_Alr"/>
    <property type="match status" value="1"/>
</dbReference>
<evidence type="ECO:0000256" key="7">
    <source>
        <dbReference type="RuleBase" id="RU371123"/>
    </source>
</evidence>
<dbReference type="Gene3D" id="1.20.120.310">
    <property type="entry name" value="ERV/ALR sulfhydryl oxidase domain"/>
    <property type="match status" value="1"/>
</dbReference>
<name>A0A8C4QVT2_EPTBU</name>
<evidence type="ECO:0000256" key="3">
    <source>
        <dbReference type="ARBA" id="ARBA00022729"/>
    </source>
</evidence>
<dbReference type="SUPFAM" id="SSF69000">
    <property type="entry name" value="FAD-dependent thiol oxidase"/>
    <property type="match status" value="1"/>
</dbReference>
<evidence type="ECO:0000256" key="2">
    <source>
        <dbReference type="ARBA" id="ARBA00022630"/>
    </source>
</evidence>
<sequence>MYFMRPQVILDLLSYENIAVRRVLGGITTLGRHLAIASLPSCVILFSNGSHVPLSTSVHNRTYYSYALQTLPGVIRGSYKLPAHNLNFQRPFDRSKVYMADLEGALHWLLRIEVAALPFLSGTAIEALKSFVTVLFKFFPGRPCVRRMLGRVHHWLDTSSAAYPLQSHLRGIVDNVDQVPGVFLPNNTVWVGCQGSAPMFRGYLCALWTLFHIITVQEAIVKQHAGNTTGTAETVGAIRNYIHHFMGCTHCVRNFELANSGSEGWPTNPNEAVLWLWMVHNAINAHAAGKLII</sequence>
<evidence type="ECO:0000256" key="6">
    <source>
        <dbReference type="ARBA" id="ARBA00023157"/>
    </source>
</evidence>
<keyword evidence="4 7" id="KW-0274">FAD</keyword>
<evidence type="ECO:0000256" key="5">
    <source>
        <dbReference type="ARBA" id="ARBA00023002"/>
    </source>
</evidence>
<dbReference type="InterPro" id="IPR042568">
    <property type="entry name" value="QSOX_FAD-bd_sf"/>
</dbReference>
<comment type="function">
    <text evidence="7">Catalyzes the oxidation of sulfhydryl groups in peptide and protein thiols to disulfides with the reduction of oxygen to hydrogen peroxide.</text>
</comment>
<dbReference type="Gene3D" id="1.20.120.1960">
    <property type="entry name" value="QSOX sulfhydryl oxidase domain"/>
    <property type="match status" value="1"/>
</dbReference>
<keyword evidence="6" id="KW-1015">Disulfide bond</keyword>
<feature type="domain" description="ERV/ALR sulfhydryl oxidase" evidence="8">
    <location>
        <begin position="196"/>
        <end position="293"/>
    </location>
</feature>
<keyword evidence="2 7" id="KW-0285">Flavoprotein</keyword>
<dbReference type="GO" id="GO:0006457">
    <property type="term" value="P:protein folding"/>
    <property type="evidence" value="ECO:0007669"/>
    <property type="project" value="TreeGrafter"/>
</dbReference>
<dbReference type="EC" id="1.8.3.2" evidence="7"/>
<dbReference type="PANTHER" id="PTHR22897">
    <property type="entry name" value="QUIESCIN Q6-RELATED SULFHYDRYL OXIDASE"/>
    <property type="match status" value="1"/>
</dbReference>
<comment type="catalytic activity">
    <reaction evidence="7">
        <text>2 R'C(R)SH + O2 = R'C(R)S-S(R)CR' + H2O2</text>
        <dbReference type="Rhea" id="RHEA:17357"/>
        <dbReference type="ChEBI" id="CHEBI:15379"/>
        <dbReference type="ChEBI" id="CHEBI:16240"/>
        <dbReference type="ChEBI" id="CHEBI:16520"/>
        <dbReference type="ChEBI" id="CHEBI:17412"/>
        <dbReference type="EC" id="1.8.3.2"/>
    </reaction>
</comment>
<comment type="similarity">
    <text evidence="7">Belongs to the quiescin-sulfhydryl oxidase (QSOX) family.</text>
</comment>
<evidence type="ECO:0000259" key="8">
    <source>
        <dbReference type="PROSITE" id="PS51324"/>
    </source>
</evidence>
<dbReference type="Pfam" id="PF18371">
    <property type="entry name" value="FAD_SOX"/>
    <property type="match status" value="1"/>
</dbReference>
<reference evidence="9" key="2">
    <citation type="submission" date="2025-09" db="UniProtKB">
        <authorList>
            <consortium name="Ensembl"/>
        </authorList>
    </citation>
    <scope>IDENTIFICATION</scope>
</reference>
<dbReference type="Gene3D" id="3.40.30.10">
    <property type="entry name" value="Glutaredoxin"/>
    <property type="match status" value="1"/>
</dbReference>
<dbReference type="InterPro" id="IPR039798">
    <property type="entry name" value="Sulfhydryl_oxidase"/>
</dbReference>
<dbReference type="PANTHER" id="PTHR22897:SF8">
    <property type="entry name" value="SULFHYDRYL OXIDASE"/>
    <property type="match status" value="1"/>
</dbReference>
<protein>
    <recommendedName>
        <fullName evidence="7">Sulfhydryl oxidase</fullName>
        <ecNumber evidence="7">1.8.3.2</ecNumber>
    </recommendedName>
</protein>
<evidence type="ECO:0000256" key="1">
    <source>
        <dbReference type="ARBA" id="ARBA00001974"/>
    </source>
</evidence>
<comment type="cofactor">
    <cofactor evidence="1 7">
        <name>FAD</name>
        <dbReference type="ChEBI" id="CHEBI:57692"/>
    </cofactor>
</comment>
<keyword evidence="3" id="KW-0732">Signal</keyword>
<organism evidence="9 10">
    <name type="scientific">Eptatretus burgeri</name>
    <name type="common">Inshore hagfish</name>
    <dbReference type="NCBI Taxonomy" id="7764"/>
    <lineage>
        <taxon>Eukaryota</taxon>
        <taxon>Metazoa</taxon>
        <taxon>Chordata</taxon>
        <taxon>Craniata</taxon>
        <taxon>Vertebrata</taxon>
        <taxon>Cyclostomata</taxon>
        <taxon>Myxini</taxon>
        <taxon>Myxiniformes</taxon>
        <taxon>Myxinidae</taxon>
        <taxon>Eptatretinae</taxon>
        <taxon>Eptatretus</taxon>
    </lineage>
</organism>
<dbReference type="InterPro" id="IPR041269">
    <property type="entry name" value="QSOX_Trx1"/>
</dbReference>
<keyword evidence="10" id="KW-1185">Reference proteome</keyword>
<dbReference type="GO" id="GO:0000139">
    <property type="term" value="C:Golgi membrane"/>
    <property type="evidence" value="ECO:0007669"/>
    <property type="project" value="TreeGrafter"/>
</dbReference>
<evidence type="ECO:0000313" key="10">
    <source>
        <dbReference type="Proteomes" id="UP000694388"/>
    </source>
</evidence>
<dbReference type="InterPro" id="IPR036774">
    <property type="entry name" value="ERV/ALR_sulphydryl_oxid_sf"/>
</dbReference>
<proteinExistence type="inferred from homology"/>
<evidence type="ECO:0000313" key="9">
    <source>
        <dbReference type="Ensembl" id="ENSEBUP00000021241.1"/>
    </source>
</evidence>
<dbReference type="GeneTree" id="ENSGT00940000159504"/>
<dbReference type="FunFam" id="1.20.120.1960:FF:000001">
    <property type="entry name" value="Sulfhydryl oxidase"/>
    <property type="match status" value="1"/>
</dbReference>
<dbReference type="InterPro" id="IPR017905">
    <property type="entry name" value="ERV/ALR_sulphydryl_oxidase"/>
</dbReference>
<reference evidence="9" key="1">
    <citation type="submission" date="2025-08" db="UniProtKB">
        <authorList>
            <consortium name="Ensembl"/>
        </authorList>
    </citation>
    <scope>IDENTIFICATION</scope>
</reference>
<dbReference type="Proteomes" id="UP000694388">
    <property type="component" value="Unplaced"/>
</dbReference>